<accession>A0A372IUQ7</accession>
<proteinExistence type="predicted"/>
<dbReference type="NCBIfam" id="TIGR02810">
    <property type="entry name" value="agaZ_gatZ"/>
    <property type="match status" value="1"/>
</dbReference>
<organism evidence="2 3">
    <name type="scientific">Paracidobacterium acidisoli</name>
    <dbReference type="NCBI Taxonomy" id="2303751"/>
    <lineage>
        <taxon>Bacteria</taxon>
        <taxon>Pseudomonadati</taxon>
        <taxon>Acidobacteriota</taxon>
        <taxon>Terriglobia</taxon>
        <taxon>Terriglobales</taxon>
        <taxon>Acidobacteriaceae</taxon>
        <taxon>Paracidobacterium</taxon>
    </lineage>
</organism>
<gene>
    <name evidence="2" type="ORF">D0Y96_03580</name>
</gene>
<dbReference type="PANTHER" id="PTHR32502:SF2">
    <property type="entry name" value="D-TAGATOSE-1,6-BISPHOSPHATE ALDOLASE SUBUNIT KBAZ"/>
    <property type="match status" value="1"/>
</dbReference>
<dbReference type="Gene3D" id="3.20.20.70">
    <property type="entry name" value="Aldolase class I"/>
    <property type="match status" value="1"/>
</dbReference>
<dbReference type="GO" id="GO:0005886">
    <property type="term" value="C:plasma membrane"/>
    <property type="evidence" value="ECO:0007669"/>
    <property type="project" value="TreeGrafter"/>
</dbReference>
<dbReference type="RefSeq" id="WP_117297931.1">
    <property type="nucleotide sequence ID" value="NZ_QVQT02000001.1"/>
</dbReference>
<dbReference type="GO" id="GO:0005975">
    <property type="term" value="P:carbohydrate metabolic process"/>
    <property type="evidence" value="ECO:0007669"/>
    <property type="project" value="InterPro"/>
</dbReference>
<dbReference type="SUPFAM" id="SSF51569">
    <property type="entry name" value="Aldolase"/>
    <property type="match status" value="1"/>
</dbReference>
<dbReference type="GO" id="GO:0009401">
    <property type="term" value="P:phosphoenolpyruvate-dependent sugar phosphotransferase system"/>
    <property type="evidence" value="ECO:0007669"/>
    <property type="project" value="TreeGrafter"/>
</dbReference>
<dbReference type="GO" id="GO:0009025">
    <property type="term" value="F:tagatose-bisphosphate aldolase activity"/>
    <property type="evidence" value="ECO:0007669"/>
    <property type="project" value="UniProtKB-EC"/>
</dbReference>
<dbReference type="PIRSF" id="PIRSF009264">
    <property type="entry name" value="TagBP_ald_AgaZ"/>
    <property type="match status" value="1"/>
</dbReference>
<dbReference type="EMBL" id="QVQT01000001">
    <property type="protein sequence ID" value="RFU18635.1"/>
    <property type="molecule type" value="Genomic_DNA"/>
</dbReference>
<dbReference type="PANTHER" id="PTHR32502">
    <property type="entry name" value="N-ACETYLGALACTOSAMINE PERMEASE II COMPONENT-RELATED"/>
    <property type="match status" value="1"/>
</dbReference>
<dbReference type="EC" id="4.1.2.40" evidence="2"/>
<dbReference type="Gene3D" id="1.10.400.20">
    <property type="entry name" value="putative tagatose 6-phosphate kinase domain like"/>
    <property type="match status" value="1"/>
</dbReference>
<dbReference type="OrthoDB" id="1672942at2"/>
<keyword evidence="3" id="KW-1185">Reference proteome</keyword>
<evidence type="ECO:0000256" key="1">
    <source>
        <dbReference type="ARBA" id="ARBA00005007"/>
    </source>
</evidence>
<dbReference type="AlphaFoldDB" id="A0A372IUQ7"/>
<dbReference type="InterPro" id="IPR050303">
    <property type="entry name" value="GatZ_KbaZ_carbometab"/>
</dbReference>
<dbReference type="InterPro" id="IPR013785">
    <property type="entry name" value="Aldolase_TIM"/>
</dbReference>
<dbReference type="Pfam" id="PF08013">
    <property type="entry name" value="GatZ_KbaZ-like"/>
    <property type="match status" value="1"/>
</dbReference>
<comment type="caution">
    <text evidence="2">The sequence shown here is derived from an EMBL/GenBank/DDBJ whole genome shotgun (WGS) entry which is preliminary data.</text>
</comment>
<sequence length="425" mass="47161">MTTYSGFDLKDLAHERAQGKFPGIYSVCSAHPWVLEAAMRSALDDEKPLLIEATCNQVNQFGGYTGMKPKDFCAYVESIAKRVGFPTERLLLGGDHLGPHPWRHLPAAEAMKNATDLVADFVQAGFTKIHLDTSMPCEGDPVPFPDEVIAERAAALAKVAEGSAGHDRLRYVIGTEVPTPGGSVEELSVSVTRPEASEQALSVHREAFSADGIDDAWKRVIALVVQPGVEFGHEDVVDYDAAKAQTLCTLLGRHSELIFEAHSTDYQKPEAYAQLVRDGFAILKVGPALTFAMREALLALEAIERYTVPEGRRSHLEETLQRVMKAHPENWEHHYHGDALTVERLLIHSYSDRVRYYWHDAEIAASVSRLIENLEQARIPETLLSAYLPVQYERVREGSLENAPVALILDQIITALRPYQQACRG</sequence>
<evidence type="ECO:0000313" key="3">
    <source>
        <dbReference type="Proteomes" id="UP000264702"/>
    </source>
</evidence>
<protein>
    <submittedName>
        <fullName evidence="2">D-tagatose-bisphosphate aldolase, class II, non-catalytic subunit</fullName>
        <ecNumber evidence="2">4.1.2.40</ecNumber>
    </submittedName>
</protein>
<dbReference type="InterPro" id="IPR012062">
    <property type="entry name" value="GatZ/KbaZ-like"/>
</dbReference>
<name>A0A372IUQ7_9BACT</name>
<comment type="pathway">
    <text evidence="1">Carbohydrate metabolism.</text>
</comment>
<reference evidence="2 3" key="1">
    <citation type="submission" date="2018-08" db="EMBL/GenBank/DDBJ databases">
        <title>Acidipila sp. 4G-K13, an acidobacterium isolated from forest soil.</title>
        <authorList>
            <person name="Gao Z.-H."/>
            <person name="Qiu L.-H."/>
        </authorList>
    </citation>
    <scope>NUCLEOTIDE SEQUENCE [LARGE SCALE GENOMIC DNA]</scope>
    <source>
        <strain evidence="2 3">4G-K13</strain>
    </source>
</reference>
<keyword evidence="2" id="KW-0456">Lyase</keyword>
<dbReference type="Proteomes" id="UP000264702">
    <property type="component" value="Unassembled WGS sequence"/>
</dbReference>
<evidence type="ECO:0000313" key="2">
    <source>
        <dbReference type="EMBL" id="RFU18635.1"/>
    </source>
</evidence>